<dbReference type="EMBL" id="MN740930">
    <property type="protein sequence ID" value="QHU18422.1"/>
    <property type="molecule type" value="Genomic_DNA"/>
</dbReference>
<accession>A0A6C0KK72</accession>
<dbReference type="AlphaFoldDB" id="A0A6C0KK72"/>
<organism evidence="1">
    <name type="scientific">viral metagenome</name>
    <dbReference type="NCBI Taxonomy" id="1070528"/>
    <lineage>
        <taxon>unclassified sequences</taxon>
        <taxon>metagenomes</taxon>
        <taxon>organismal metagenomes</taxon>
    </lineage>
</organism>
<proteinExistence type="predicted"/>
<evidence type="ECO:0008006" key="2">
    <source>
        <dbReference type="Google" id="ProtNLM"/>
    </source>
</evidence>
<dbReference type="SUPFAM" id="SSF110849">
    <property type="entry name" value="ParB/Sulfiredoxin"/>
    <property type="match status" value="1"/>
</dbReference>
<sequence length="37" mass="4314">MAFKKGEYTLLDGAHRIIATYLENKRTIPTYIIDIDE</sequence>
<protein>
    <recommendedName>
        <fullName evidence="2">ParB/Sulfiredoxin domain-containing protein</fullName>
    </recommendedName>
</protein>
<dbReference type="InterPro" id="IPR036086">
    <property type="entry name" value="ParB/Sulfiredoxin_sf"/>
</dbReference>
<reference evidence="1" key="1">
    <citation type="journal article" date="2020" name="Nature">
        <title>Giant virus diversity and host interactions through global metagenomics.</title>
        <authorList>
            <person name="Schulz F."/>
            <person name="Roux S."/>
            <person name="Paez-Espino D."/>
            <person name="Jungbluth S."/>
            <person name="Walsh D.A."/>
            <person name="Denef V.J."/>
            <person name="McMahon K.D."/>
            <person name="Konstantinidis K.T."/>
            <person name="Eloe-Fadrosh E.A."/>
            <person name="Kyrpides N.C."/>
            <person name="Woyke T."/>
        </authorList>
    </citation>
    <scope>NUCLEOTIDE SEQUENCE</scope>
    <source>
        <strain evidence="1">GVMAG-S-3300013006-138</strain>
    </source>
</reference>
<name>A0A6C0KK72_9ZZZZ</name>
<evidence type="ECO:0000313" key="1">
    <source>
        <dbReference type="EMBL" id="QHU18422.1"/>
    </source>
</evidence>